<accession>A0A5C6CXT5</accession>
<dbReference type="AlphaFoldDB" id="A0A5C6CXT5"/>
<dbReference type="OrthoDB" id="9869885at2"/>
<feature type="region of interest" description="Disordered" evidence="1">
    <location>
        <begin position="81"/>
        <end position="103"/>
    </location>
</feature>
<organism evidence="2 3">
    <name type="scientific">Bythopirellula polymerisocia</name>
    <dbReference type="NCBI Taxonomy" id="2528003"/>
    <lineage>
        <taxon>Bacteria</taxon>
        <taxon>Pseudomonadati</taxon>
        <taxon>Planctomycetota</taxon>
        <taxon>Planctomycetia</taxon>
        <taxon>Pirellulales</taxon>
        <taxon>Lacipirellulaceae</taxon>
        <taxon>Bythopirellula</taxon>
    </lineage>
</organism>
<proteinExistence type="predicted"/>
<reference evidence="2 3" key="1">
    <citation type="submission" date="2019-02" db="EMBL/GenBank/DDBJ databases">
        <title>Deep-cultivation of Planctomycetes and their phenomic and genomic characterization uncovers novel biology.</title>
        <authorList>
            <person name="Wiegand S."/>
            <person name="Jogler M."/>
            <person name="Boedeker C."/>
            <person name="Pinto D."/>
            <person name="Vollmers J."/>
            <person name="Rivas-Marin E."/>
            <person name="Kohn T."/>
            <person name="Peeters S.H."/>
            <person name="Heuer A."/>
            <person name="Rast P."/>
            <person name="Oberbeckmann S."/>
            <person name="Bunk B."/>
            <person name="Jeske O."/>
            <person name="Meyerdierks A."/>
            <person name="Storesund J.E."/>
            <person name="Kallscheuer N."/>
            <person name="Luecker S."/>
            <person name="Lage O.M."/>
            <person name="Pohl T."/>
            <person name="Merkel B.J."/>
            <person name="Hornburger P."/>
            <person name="Mueller R.-W."/>
            <person name="Bruemmer F."/>
            <person name="Labrenz M."/>
            <person name="Spormann A.M."/>
            <person name="Op Den Camp H."/>
            <person name="Overmann J."/>
            <person name="Amann R."/>
            <person name="Jetten M.S.M."/>
            <person name="Mascher T."/>
            <person name="Medema M.H."/>
            <person name="Devos D.P."/>
            <person name="Kaster A.-K."/>
            <person name="Ovreas L."/>
            <person name="Rohde M."/>
            <person name="Galperin M.Y."/>
            <person name="Jogler C."/>
        </authorList>
    </citation>
    <scope>NUCLEOTIDE SEQUENCE [LARGE SCALE GENOMIC DNA]</scope>
    <source>
        <strain evidence="2 3">Pla144</strain>
    </source>
</reference>
<feature type="region of interest" description="Disordered" evidence="1">
    <location>
        <begin position="27"/>
        <end position="47"/>
    </location>
</feature>
<dbReference type="Proteomes" id="UP000318437">
    <property type="component" value="Unassembled WGS sequence"/>
</dbReference>
<name>A0A5C6CXT5_9BACT</name>
<keyword evidence="3" id="KW-1185">Reference proteome</keyword>
<evidence type="ECO:0000256" key="1">
    <source>
        <dbReference type="SAM" id="MobiDB-lite"/>
    </source>
</evidence>
<feature type="compositionally biased region" description="Pro residues" evidence="1">
    <location>
        <begin position="85"/>
        <end position="97"/>
    </location>
</feature>
<protein>
    <submittedName>
        <fullName evidence="2">Uncharacterized protein</fullName>
    </submittedName>
</protein>
<gene>
    <name evidence="2" type="ORF">Pla144_15680</name>
</gene>
<sequence>MCFNQVLIVTFAAILLQAQSARTATLENVSTEPSNPGAAIASDESPASSQDAVNVALELLRIQEELGGSIVSDFAEPAQGHAPVWNPPPVSSTPPARPHSSWVPRTLSPVEALRQTSWQLEQSAHLLESLDLYDQADAVRETAAVLRSDAREIKSQQK</sequence>
<dbReference type="RefSeq" id="WP_146449567.1">
    <property type="nucleotide sequence ID" value="NZ_SJPS01000002.1"/>
</dbReference>
<comment type="caution">
    <text evidence="2">The sequence shown here is derived from an EMBL/GenBank/DDBJ whole genome shotgun (WGS) entry which is preliminary data.</text>
</comment>
<evidence type="ECO:0000313" key="3">
    <source>
        <dbReference type="Proteomes" id="UP000318437"/>
    </source>
</evidence>
<dbReference type="EMBL" id="SJPS01000002">
    <property type="protein sequence ID" value="TWU28281.1"/>
    <property type="molecule type" value="Genomic_DNA"/>
</dbReference>
<evidence type="ECO:0000313" key="2">
    <source>
        <dbReference type="EMBL" id="TWU28281.1"/>
    </source>
</evidence>